<dbReference type="Proteomes" id="UP001345219">
    <property type="component" value="Chromosome 22"/>
</dbReference>
<gene>
    <name evidence="6" type="ORF">SAY87_028751</name>
</gene>
<reference evidence="6 7" key="1">
    <citation type="journal article" date="2023" name="Hortic Res">
        <title>Pangenome of water caltrop reveals structural variations and asymmetric subgenome divergence after allopolyploidization.</title>
        <authorList>
            <person name="Zhang X."/>
            <person name="Chen Y."/>
            <person name="Wang L."/>
            <person name="Yuan Y."/>
            <person name="Fang M."/>
            <person name="Shi L."/>
            <person name="Lu R."/>
            <person name="Comes H.P."/>
            <person name="Ma Y."/>
            <person name="Chen Y."/>
            <person name="Huang G."/>
            <person name="Zhou Y."/>
            <person name="Zheng Z."/>
            <person name="Qiu Y."/>
        </authorList>
    </citation>
    <scope>NUCLEOTIDE SEQUENCE [LARGE SCALE GENOMIC DNA]</scope>
    <source>
        <tissue evidence="6">Roots</tissue>
    </source>
</reference>
<dbReference type="InterPro" id="IPR036249">
    <property type="entry name" value="Thioredoxin-like_sf"/>
</dbReference>
<keyword evidence="3" id="KW-0963">Cytoplasm</keyword>
<dbReference type="CDD" id="cd03419">
    <property type="entry name" value="GRX_GRXh_1_2_like"/>
    <property type="match status" value="1"/>
</dbReference>
<dbReference type="PANTHER" id="PTHR10168">
    <property type="entry name" value="GLUTAREDOXIN"/>
    <property type="match status" value="1"/>
</dbReference>
<evidence type="ECO:0000259" key="5">
    <source>
        <dbReference type="Pfam" id="PF00462"/>
    </source>
</evidence>
<comment type="subcellular location">
    <subcellularLocation>
        <location evidence="1">Cytoplasm</location>
    </subcellularLocation>
</comment>
<dbReference type="NCBIfam" id="TIGR02189">
    <property type="entry name" value="GlrX-like_plant"/>
    <property type="match status" value="1"/>
</dbReference>
<organism evidence="6 7">
    <name type="scientific">Trapa incisa</name>
    <dbReference type="NCBI Taxonomy" id="236973"/>
    <lineage>
        <taxon>Eukaryota</taxon>
        <taxon>Viridiplantae</taxon>
        <taxon>Streptophyta</taxon>
        <taxon>Embryophyta</taxon>
        <taxon>Tracheophyta</taxon>
        <taxon>Spermatophyta</taxon>
        <taxon>Magnoliopsida</taxon>
        <taxon>eudicotyledons</taxon>
        <taxon>Gunneridae</taxon>
        <taxon>Pentapetalae</taxon>
        <taxon>rosids</taxon>
        <taxon>malvids</taxon>
        <taxon>Myrtales</taxon>
        <taxon>Lythraceae</taxon>
        <taxon>Trapa</taxon>
    </lineage>
</organism>
<name>A0AAN7QPM9_9MYRT</name>
<keyword evidence="7" id="KW-1185">Reference proteome</keyword>
<comment type="caution">
    <text evidence="6">The sequence shown here is derived from an EMBL/GenBank/DDBJ whole genome shotgun (WGS) entry which is preliminary data.</text>
</comment>
<feature type="domain" description="Glutaredoxin" evidence="5">
    <location>
        <begin position="15"/>
        <end position="77"/>
    </location>
</feature>
<dbReference type="EMBL" id="JAXIOK010000004">
    <property type="protein sequence ID" value="KAK4773732.1"/>
    <property type="molecule type" value="Genomic_DNA"/>
</dbReference>
<evidence type="ECO:0000313" key="6">
    <source>
        <dbReference type="EMBL" id="KAK4773732.1"/>
    </source>
</evidence>
<protein>
    <recommendedName>
        <fullName evidence="5">Glutaredoxin domain-containing protein</fullName>
    </recommendedName>
</protein>
<dbReference type="PRINTS" id="PR00160">
    <property type="entry name" value="GLUTAREDOXIN"/>
</dbReference>
<comment type="similarity">
    <text evidence="2">Belongs to the glutaredoxin family. CC-type subfamily.</text>
</comment>
<keyword evidence="4" id="KW-0676">Redox-active center</keyword>
<dbReference type="InterPro" id="IPR011905">
    <property type="entry name" value="GlrX-like_pln_2"/>
</dbReference>
<evidence type="ECO:0000256" key="3">
    <source>
        <dbReference type="ARBA" id="ARBA00022490"/>
    </source>
</evidence>
<dbReference type="Pfam" id="PF00462">
    <property type="entry name" value="Glutaredoxin"/>
    <property type="match status" value="1"/>
</dbReference>
<proteinExistence type="inferred from homology"/>
<evidence type="ECO:0000256" key="4">
    <source>
        <dbReference type="ARBA" id="ARBA00023284"/>
    </source>
</evidence>
<sequence length="104" mass="11351">MTVDAVMKMIRDKPVVIFSKTSCCMSHTVKTLISSYGANPTVYELDEISQGGDIERALIQLGCSVAVPAVFIGQRLVGGTNELMSLQVRGRLVPLLREARAIWV</sequence>
<dbReference type="GO" id="GO:0005737">
    <property type="term" value="C:cytoplasm"/>
    <property type="evidence" value="ECO:0007669"/>
    <property type="project" value="UniProtKB-SubCell"/>
</dbReference>
<dbReference type="SUPFAM" id="SSF52833">
    <property type="entry name" value="Thioredoxin-like"/>
    <property type="match status" value="1"/>
</dbReference>
<evidence type="ECO:0000313" key="7">
    <source>
        <dbReference type="Proteomes" id="UP001345219"/>
    </source>
</evidence>
<dbReference type="PROSITE" id="PS51354">
    <property type="entry name" value="GLUTAREDOXIN_2"/>
    <property type="match status" value="1"/>
</dbReference>
<dbReference type="InterPro" id="IPR002109">
    <property type="entry name" value="Glutaredoxin"/>
</dbReference>
<accession>A0AAN7QPM9</accession>
<dbReference type="AlphaFoldDB" id="A0AAN7QPM9"/>
<evidence type="ECO:0000256" key="2">
    <source>
        <dbReference type="ARBA" id="ARBA00007568"/>
    </source>
</evidence>
<dbReference type="InterPro" id="IPR014025">
    <property type="entry name" value="Glutaredoxin_subgr"/>
</dbReference>
<evidence type="ECO:0000256" key="1">
    <source>
        <dbReference type="ARBA" id="ARBA00004496"/>
    </source>
</evidence>
<dbReference type="Gene3D" id="3.40.30.10">
    <property type="entry name" value="Glutaredoxin"/>
    <property type="match status" value="1"/>
</dbReference>